<evidence type="ECO:0000313" key="2">
    <source>
        <dbReference type="Proteomes" id="UP000243978"/>
    </source>
</evidence>
<dbReference type="Pfam" id="PF07366">
    <property type="entry name" value="SnoaL"/>
    <property type="match status" value="1"/>
</dbReference>
<dbReference type="AlphaFoldDB" id="A0A2T6BJK2"/>
<proteinExistence type="predicted"/>
<dbReference type="EMBL" id="QBKS01000001">
    <property type="protein sequence ID" value="PTX56240.1"/>
    <property type="molecule type" value="Genomic_DNA"/>
</dbReference>
<dbReference type="SUPFAM" id="SSF54427">
    <property type="entry name" value="NTF2-like"/>
    <property type="match status" value="2"/>
</dbReference>
<name>A0A2T6BJK2_9RHOB</name>
<reference evidence="1 2" key="1">
    <citation type="submission" date="2018-04" db="EMBL/GenBank/DDBJ databases">
        <title>Genomic Encyclopedia of Archaeal and Bacterial Type Strains, Phase II (KMG-II): from individual species to whole genera.</title>
        <authorList>
            <person name="Goeker M."/>
        </authorList>
    </citation>
    <scope>NUCLEOTIDE SEQUENCE [LARGE SCALE GENOMIC DNA]</scope>
    <source>
        <strain evidence="1 2">DSM 100977</strain>
    </source>
</reference>
<dbReference type="InterPro" id="IPR009959">
    <property type="entry name" value="Cyclase_SnoaL-like"/>
</dbReference>
<dbReference type="PANTHER" id="PTHR38436">
    <property type="entry name" value="POLYKETIDE CYCLASE SNOAL-LIKE DOMAIN"/>
    <property type="match status" value="1"/>
</dbReference>
<sequence>MSQIAAAKATARAFTDAFDASPPDARLRVLKQHSTPDFTWRGVHPFNVQPGAEAAMQAFWTPLLTAFTALQRREDVFFAGQNDCDSFTSTWTCSMGHFMGLFDQPWLGIPPTGKMAFLRYAEFHRIEDGKIAETALFCDVLSVMAQAGVDPMPPQTGASFIIPGPRTNDGLLLAPQPEAEGTKTLALVNNMAAMITEANKALQGESDWSLSPHEELALNWHEDMIWYGPHGIGSTYTIDRYIAQHQRPFRTHLADRVFNGHVARLAEGNYCGFFGWPNLTMTPLGGYLGMPGGGAPADMRVVDIYRRDGDKLSENWVIIDMLHFLKMQGLDVLDRLAQGVR</sequence>
<evidence type="ECO:0000313" key="1">
    <source>
        <dbReference type="EMBL" id="PTX56240.1"/>
    </source>
</evidence>
<dbReference type="GO" id="GO:0030638">
    <property type="term" value="P:polyketide metabolic process"/>
    <property type="evidence" value="ECO:0007669"/>
    <property type="project" value="InterPro"/>
</dbReference>
<dbReference type="OrthoDB" id="1948945at2"/>
<dbReference type="Proteomes" id="UP000243978">
    <property type="component" value="Unassembled WGS sequence"/>
</dbReference>
<keyword evidence="2" id="KW-1185">Reference proteome</keyword>
<dbReference type="PANTHER" id="PTHR38436:SF1">
    <property type="entry name" value="ESTER CYCLASE"/>
    <property type="match status" value="1"/>
</dbReference>
<comment type="caution">
    <text evidence="1">The sequence shown here is derived from an EMBL/GenBank/DDBJ whole genome shotgun (WGS) entry which is preliminary data.</text>
</comment>
<gene>
    <name evidence="1" type="ORF">C8N43_0893</name>
</gene>
<dbReference type="InterPro" id="IPR032710">
    <property type="entry name" value="NTF2-like_dom_sf"/>
</dbReference>
<protein>
    <submittedName>
        <fullName evidence="1">SnoaL-like protein</fullName>
    </submittedName>
</protein>
<dbReference type="Gene3D" id="3.10.450.50">
    <property type="match status" value="2"/>
</dbReference>
<organism evidence="1 2">
    <name type="scientific">Litoreibacter ponti</name>
    <dbReference type="NCBI Taxonomy" id="1510457"/>
    <lineage>
        <taxon>Bacteria</taxon>
        <taxon>Pseudomonadati</taxon>
        <taxon>Pseudomonadota</taxon>
        <taxon>Alphaproteobacteria</taxon>
        <taxon>Rhodobacterales</taxon>
        <taxon>Roseobacteraceae</taxon>
        <taxon>Litoreibacter</taxon>
    </lineage>
</organism>
<accession>A0A2T6BJK2</accession>
<dbReference type="RefSeq" id="WP_107844457.1">
    <property type="nucleotide sequence ID" value="NZ_QBKS01000001.1"/>
</dbReference>